<evidence type="ECO:0000313" key="1">
    <source>
        <dbReference type="EMBL" id="RZC55885.1"/>
    </source>
</evidence>
<gene>
    <name evidence="1" type="ORF">C5167_014736</name>
</gene>
<protein>
    <submittedName>
        <fullName evidence="1">Uncharacterized protein</fullName>
    </submittedName>
</protein>
<proteinExistence type="predicted"/>
<keyword evidence="2" id="KW-1185">Reference proteome</keyword>
<dbReference type="AlphaFoldDB" id="A0A4Y7J8D9"/>
<dbReference type="EMBL" id="CM010717">
    <property type="protein sequence ID" value="RZC55885.1"/>
    <property type="molecule type" value="Genomic_DNA"/>
</dbReference>
<feature type="non-terminal residue" evidence="1">
    <location>
        <position position="1"/>
    </location>
</feature>
<reference evidence="1 2" key="1">
    <citation type="journal article" date="2018" name="Science">
        <title>The opium poppy genome and morphinan production.</title>
        <authorList>
            <person name="Guo L."/>
            <person name="Winzer T."/>
            <person name="Yang X."/>
            <person name="Li Y."/>
            <person name="Ning Z."/>
            <person name="He Z."/>
            <person name="Teodor R."/>
            <person name="Lu Y."/>
            <person name="Bowser T.A."/>
            <person name="Graham I.A."/>
            <person name="Ye K."/>
        </authorList>
    </citation>
    <scope>NUCLEOTIDE SEQUENCE [LARGE SCALE GENOMIC DNA]</scope>
    <source>
        <strain evidence="2">cv. HN1</strain>
        <tissue evidence="1">Leaves</tissue>
    </source>
</reference>
<dbReference type="Gramene" id="RZC55885">
    <property type="protein sequence ID" value="RZC55885"/>
    <property type="gene ID" value="C5167_014736"/>
</dbReference>
<organism evidence="1 2">
    <name type="scientific">Papaver somniferum</name>
    <name type="common">Opium poppy</name>
    <dbReference type="NCBI Taxonomy" id="3469"/>
    <lineage>
        <taxon>Eukaryota</taxon>
        <taxon>Viridiplantae</taxon>
        <taxon>Streptophyta</taxon>
        <taxon>Embryophyta</taxon>
        <taxon>Tracheophyta</taxon>
        <taxon>Spermatophyta</taxon>
        <taxon>Magnoliopsida</taxon>
        <taxon>Ranunculales</taxon>
        <taxon>Papaveraceae</taxon>
        <taxon>Papaveroideae</taxon>
        <taxon>Papaver</taxon>
    </lineage>
</organism>
<accession>A0A4Y7J8D9</accession>
<name>A0A4Y7J8D9_PAPSO</name>
<dbReference type="Proteomes" id="UP000316621">
    <property type="component" value="Chromosome 3"/>
</dbReference>
<evidence type="ECO:0000313" key="2">
    <source>
        <dbReference type="Proteomes" id="UP000316621"/>
    </source>
</evidence>
<sequence>DLTVGTTIITTNDELGTLIAADGQGNSVSGAEDIARLGLSSTTDELKVAKIQFGLYASVAGFNGWTLPLIEEFKNLGKTPKLNIEDCATLAKKFFLNRKYKLNPDKWSYLPENFDIQRKAASITFSSYGGFGENPRRVIKVQRYTNGFVTKKDVLRVSELKTKLVPEMKKCFRTFSFQGSGGDYARKVLCSKSRVFECGKNVRRRLDEILKAMAYSCFKDPKTGRMITVFHLTDDGTEVLYEKNADVLMHKYRDFLTEMEIKEEGRVERVEVMNYHLMLARANIQMRREAEEAAVEAAAVQVSLKRKRDTKE</sequence>